<reference evidence="14" key="1">
    <citation type="submission" date="2016-06" db="EMBL/GenBank/DDBJ databases">
        <authorList>
            <person name="Chen W."/>
            <person name="Hasegawa D.K."/>
        </authorList>
    </citation>
    <scope>NUCLEOTIDE SEQUENCE [LARGE SCALE GENOMIC DNA]</scope>
    <source>
        <strain evidence="14">MEAM1</strain>
    </source>
</reference>
<dbReference type="GO" id="GO:0003677">
    <property type="term" value="F:DNA binding"/>
    <property type="evidence" value="ECO:0007669"/>
    <property type="project" value="UniProtKB-UniRule"/>
</dbReference>
<keyword evidence="1 12" id="KW-0639">Primosome</keyword>
<feature type="binding site" evidence="12">
    <location>
        <position position="468"/>
    </location>
    <ligand>
        <name>Zn(2+)</name>
        <dbReference type="ChEBI" id="CHEBI:29105"/>
        <label>2</label>
    </ligand>
</feature>
<organism evidence="13 14">
    <name type="scientific">Candidatus Hamiltonella defensa</name>
    <name type="common">Bemisia tabaci</name>
    <dbReference type="NCBI Taxonomy" id="672795"/>
    <lineage>
        <taxon>Bacteria</taxon>
        <taxon>Pseudomonadati</taxon>
        <taxon>Pseudomonadota</taxon>
        <taxon>Gammaproteobacteria</taxon>
        <taxon>Enterobacterales</taxon>
        <taxon>Enterobacteriaceae</taxon>
        <taxon>aphid secondary symbionts</taxon>
        <taxon>Candidatus Williamhamiltonella</taxon>
    </lineage>
</organism>
<evidence type="ECO:0000256" key="3">
    <source>
        <dbReference type="ARBA" id="ARBA00022723"/>
    </source>
</evidence>
<evidence type="ECO:0000256" key="5">
    <source>
        <dbReference type="ARBA" id="ARBA00022801"/>
    </source>
</evidence>
<dbReference type="InterPro" id="IPR005259">
    <property type="entry name" value="PriA"/>
</dbReference>
<evidence type="ECO:0000256" key="4">
    <source>
        <dbReference type="ARBA" id="ARBA00022741"/>
    </source>
</evidence>
<reference evidence="13 14" key="2">
    <citation type="submission" date="2017-09" db="EMBL/GenBank/DDBJ databases">
        <title>The genome of whitefly Bemisia tabaci, a global crop pest, provides novel insights into virus transmission, host adaptation and insecticide resistance.</title>
        <authorList>
            <person name="Kaur N."/>
            <person name="Kliot A."/>
            <person name="Pinheiro P.V."/>
            <person name="Luan J."/>
            <person name="Zheng Y."/>
            <person name="Liu W."/>
            <person name="Sun H."/>
            <person name="Yang X."/>
            <person name="Xu Y."/>
            <person name="Luo Y."/>
            <person name="Kruse A."/>
            <person name="Fisher T.W."/>
            <person name="Nelson D.R."/>
            <person name="Elimelech M."/>
            <person name="MacCoss M."/>
            <person name="Johnson R."/>
            <person name="Cohen E."/>
            <person name="Hunter W.B."/>
            <person name="Brown J.K."/>
            <person name="Jander G."/>
            <person name="Cilia M."/>
            <person name="Douglas A.E."/>
            <person name="Ghanim M."/>
            <person name="Simmons A.M."/>
            <person name="Wintermantel W.M."/>
            <person name="Ling K.-S."/>
            <person name="Fei Z."/>
        </authorList>
    </citation>
    <scope>NUCLEOTIDE SEQUENCE [LARGE SCALE GENOMIC DNA]</scope>
    <source>
        <strain evidence="13 14">MEAM1</strain>
    </source>
</reference>
<comment type="subunit">
    <text evidence="12">Component of the replication restart primosome.</text>
</comment>
<dbReference type="PANTHER" id="PTHR30580">
    <property type="entry name" value="PRIMOSOMAL PROTEIN N"/>
    <property type="match status" value="1"/>
</dbReference>
<accession>A0A249DYF0</accession>
<feature type="binding site" evidence="12">
    <location>
        <position position="450"/>
    </location>
    <ligand>
        <name>Zn(2+)</name>
        <dbReference type="ChEBI" id="CHEBI:29105"/>
        <label>2</label>
    </ligand>
</feature>
<evidence type="ECO:0000256" key="2">
    <source>
        <dbReference type="ARBA" id="ARBA00022705"/>
    </source>
</evidence>
<dbReference type="Pfam" id="PF17764">
    <property type="entry name" value="PriA_3primeBD"/>
    <property type="match status" value="1"/>
</dbReference>
<dbReference type="RefSeq" id="WP_046493596.1">
    <property type="nucleotide sequence ID" value="NZ_CP016303.1"/>
</dbReference>
<dbReference type="SMART" id="SM00487">
    <property type="entry name" value="DEXDc"/>
    <property type="match status" value="1"/>
</dbReference>
<dbReference type="Pfam" id="PF00271">
    <property type="entry name" value="Helicase_C"/>
    <property type="match status" value="1"/>
</dbReference>
<dbReference type="GO" id="GO:0006302">
    <property type="term" value="P:double-strand break repair"/>
    <property type="evidence" value="ECO:0007669"/>
    <property type="project" value="InterPro"/>
</dbReference>
<evidence type="ECO:0000256" key="9">
    <source>
        <dbReference type="ARBA" id="ARBA00023125"/>
    </source>
</evidence>
<evidence type="ECO:0000256" key="10">
    <source>
        <dbReference type="ARBA" id="ARBA00023235"/>
    </source>
</evidence>
<dbReference type="Pfam" id="PF18074">
    <property type="entry name" value="PriA_C"/>
    <property type="match status" value="1"/>
</dbReference>
<dbReference type="InterPro" id="IPR001650">
    <property type="entry name" value="Helicase_C-like"/>
</dbReference>
<keyword evidence="6 12" id="KW-0347">Helicase</keyword>
<dbReference type="GO" id="GO:0006310">
    <property type="term" value="P:DNA recombination"/>
    <property type="evidence" value="ECO:0007669"/>
    <property type="project" value="InterPro"/>
</dbReference>
<feature type="binding site" evidence="12">
    <location>
        <position position="478"/>
    </location>
    <ligand>
        <name>Zn(2+)</name>
        <dbReference type="ChEBI" id="CHEBI:29105"/>
        <label>1</label>
    </ligand>
</feature>
<dbReference type="NCBIfam" id="NF004067">
    <property type="entry name" value="PRK05580.1-4"/>
    <property type="match status" value="1"/>
</dbReference>
<gene>
    <name evidence="12" type="primary">priA</name>
    <name evidence="13" type="ORF">BA171_05160</name>
</gene>
<dbReference type="GO" id="GO:0005524">
    <property type="term" value="F:ATP binding"/>
    <property type="evidence" value="ECO:0007669"/>
    <property type="project" value="UniProtKB-UniRule"/>
</dbReference>
<comment type="similarity">
    <text evidence="12">Belongs to the helicase family. PriA subfamily.</text>
</comment>
<dbReference type="InterPro" id="IPR042115">
    <property type="entry name" value="PriA_3primeBD_sf"/>
</dbReference>
<evidence type="ECO:0000256" key="1">
    <source>
        <dbReference type="ARBA" id="ARBA00022515"/>
    </source>
</evidence>
<dbReference type="PANTHER" id="PTHR30580:SF0">
    <property type="entry name" value="PRIMOSOMAL PROTEIN N"/>
    <property type="match status" value="1"/>
</dbReference>
<dbReference type="HAMAP" id="MF_00983">
    <property type="entry name" value="PriA"/>
    <property type="match status" value="1"/>
</dbReference>
<comment type="catalytic activity">
    <reaction evidence="12">
        <text>Couples ATP hydrolysis with the unwinding of duplex DNA by translocating in the 3'-5' direction.</text>
        <dbReference type="EC" id="5.6.2.4"/>
    </reaction>
</comment>
<proteinExistence type="inferred from homology"/>
<evidence type="ECO:0000256" key="12">
    <source>
        <dbReference type="HAMAP-Rule" id="MF_00983"/>
    </source>
</evidence>
<feature type="binding site" evidence="12">
    <location>
        <position position="438"/>
    </location>
    <ligand>
        <name>Zn(2+)</name>
        <dbReference type="ChEBI" id="CHEBI:29105"/>
        <label>1</label>
    </ligand>
</feature>
<sequence length="734" mass="83214">MLIVKIALPIPLNRTFDYCLAMNMPHPAIGARVKVPFGHRKAIGIVTSLSQSSAVSLGKLKNIEAILDDQSLFSDSLWQTLYWASQYYHYSIGEVLFHAIPLLLREGKQAKFEPVLHWAATEKGQTISIDALHKAPKQQKAMNQLLQGSIYHHEVNSLGFTQNTFQALQKKGLSLLCAQEIQSSDWRSKIKKMKGENRLQLNSEQIEAIKRIHHQNKQFVVWLLAGVTGSGKTEVYLRVLENLLIEGRQALVLVPEIGLTPQIVARFRERFDVPIDVLHSGLNHKQRLSVWLKARSGEVAIVIGTRSALFTPFAQLGIIIIDEEHDGSYKQQEGWCYQARDLAVFRAKKENIPIVMGSATPALETLRNVELGKYQKLVLSQKAVQTQLVKQKFIDIKGLPLTSGLCQPLLKKMQQHLQANNQVMLFLNRRGYAPVLLCHECGWIAECLHCDHYYTLHQNSQKLRCHHCNRQSQLLSQCPRCDSTHLMPVGVGTEQLESTLLSLFPNVPITRIDRDTTRKKGVLEKYLSHIHEGGARILIGTQMLSKGHHFSDVTLVGLLEVDGALFSSDFRAAERFSQLYIQVAGRAGRAKKAGEIFLQTHHPEHPLLQTLLGKGYDAFAKEALEEREKALLPPYTYHIIIRSQDNDNEQAPIFLQRVRDIFESDSLKDTDLWVMGPVPALFSKRNGRFQWQLLLQHPSRKQLQQLVNRCNPLLVSLALNQKIRWSLDVDPTES</sequence>
<dbReference type="NCBIfam" id="TIGR00595">
    <property type="entry name" value="priA"/>
    <property type="match status" value="1"/>
</dbReference>
<evidence type="ECO:0000313" key="14">
    <source>
        <dbReference type="Proteomes" id="UP000216438"/>
    </source>
</evidence>
<feature type="binding site" evidence="12">
    <location>
        <position position="465"/>
    </location>
    <ligand>
        <name>Zn(2+)</name>
        <dbReference type="ChEBI" id="CHEBI:29105"/>
        <label>2</label>
    </ligand>
</feature>
<dbReference type="GO" id="GO:0006269">
    <property type="term" value="P:DNA replication, synthesis of primer"/>
    <property type="evidence" value="ECO:0007669"/>
    <property type="project" value="UniProtKB-KW"/>
</dbReference>
<feature type="binding site" evidence="12">
    <location>
        <position position="481"/>
    </location>
    <ligand>
        <name>Zn(2+)</name>
        <dbReference type="ChEBI" id="CHEBI:29105"/>
        <label>1</label>
    </ligand>
</feature>
<keyword evidence="8 12" id="KW-0067">ATP-binding</keyword>
<dbReference type="GO" id="GO:0006270">
    <property type="term" value="P:DNA replication initiation"/>
    <property type="evidence" value="ECO:0007669"/>
    <property type="project" value="TreeGrafter"/>
</dbReference>
<dbReference type="GO" id="GO:0008270">
    <property type="term" value="F:zinc ion binding"/>
    <property type="evidence" value="ECO:0007669"/>
    <property type="project" value="UniProtKB-UniRule"/>
</dbReference>
<evidence type="ECO:0000256" key="8">
    <source>
        <dbReference type="ARBA" id="ARBA00022840"/>
    </source>
</evidence>
<keyword evidence="3 12" id="KW-0479">Metal-binding</keyword>
<dbReference type="GO" id="GO:1990077">
    <property type="term" value="C:primosome complex"/>
    <property type="evidence" value="ECO:0007669"/>
    <property type="project" value="UniProtKB-UniRule"/>
</dbReference>
<dbReference type="SUPFAM" id="SSF52540">
    <property type="entry name" value="P-loop containing nucleoside triphosphate hydrolases"/>
    <property type="match status" value="2"/>
</dbReference>
<dbReference type="FunFam" id="3.40.50.300:FF:000489">
    <property type="entry name" value="Primosome assembly protein PriA"/>
    <property type="match status" value="1"/>
</dbReference>
<dbReference type="GO" id="GO:0016887">
    <property type="term" value="F:ATP hydrolysis activity"/>
    <property type="evidence" value="ECO:0007669"/>
    <property type="project" value="RHEA"/>
</dbReference>
<evidence type="ECO:0000256" key="11">
    <source>
        <dbReference type="ARBA" id="ARBA00048988"/>
    </source>
</evidence>
<dbReference type="SMART" id="SM00490">
    <property type="entry name" value="HELICc"/>
    <property type="match status" value="1"/>
</dbReference>
<dbReference type="Gene3D" id="3.40.50.300">
    <property type="entry name" value="P-loop containing nucleotide triphosphate hydrolases"/>
    <property type="match status" value="2"/>
</dbReference>
<dbReference type="Gene3D" id="3.40.1440.60">
    <property type="entry name" value="PriA, 3(prime) DNA-binding domain"/>
    <property type="match status" value="1"/>
</dbReference>
<dbReference type="InterPro" id="IPR027417">
    <property type="entry name" value="P-loop_NTPase"/>
</dbReference>
<keyword evidence="9 12" id="KW-0238">DNA-binding</keyword>
<dbReference type="InterPro" id="IPR041236">
    <property type="entry name" value="PriA_C"/>
</dbReference>
<keyword evidence="5 12" id="KW-0378">Hydrolase</keyword>
<dbReference type="PROSITE" id="PS51192">
    <property type="entry name" value="HELICASE_ATP_BIND_1"/>
    <property type="match status" value="1"/>
</dbReference>
<dbReference type="EMBL" id="CP016303">
    <property type="protein sequence ID" value="ASX26461.1"/>
    <property type="molecule type" value="Genomic_DNA"/>
</dbReference>
<dbReference type="InterPro" id="IPR011545">
    <property type="entry name" value="DEAD/DEAH_box_helicase_dom"/>
</dbReference>
<feature type="binding site" evidence="12">
    <location>
        <position position="447"/>
    </location>
    <ligand>
        <name>Zn(2+)</name>
        <dbReference type="ChEBI" id="CHEBI:29105"/>
        <label>2</label>
    </ligand>
</feature>
<keyword evidence="2 12" id="KW-0235">DNA replication</keyword>
<comment type="catalytic activity">
    <reaction evidence="11 12">
        <text>ATP + H2O = ADP + phosphate + H(+)</text>
        <dbReference type="Rhea" id="RHEA:13065"/>
        <dbReference type="ChEBI" id="CHEBI:15377"/>
        <dbReference type="ChEBI" id="CHEBI:15378"/>
        <dbReference type="ChEBI" id="CHEBI:30616"/>
        <dbReference type="ChEBI" id="CHEBI:43474"/>
        <dbReference type="ChEBI" id="CHEBI:456216"/>
        <dbReference type="EC" id="5.6.2.4"/>
    </reaction>
</comment>
<dbReference type="CDD" id="cd17929">
    <property type="entry name" value="DEXHc_priA"/>
    <property type="match status" value="1"/>
</dbReference>
<dbReference type="Pfam" id="PF21213">
    <property type="entry name" value="WHD_PriA"/>
    <property type="match status" value="1"/>
</dbReference>
<dbReference type="OrthoDB" id="9759544at2"/>
<evidence type="ECO:0000256" key="7">
    <source>
        <dbReference type="ARBA" id="ARBA00022833"/>
    </source>
</evidence>
<dbReference type="InterPro" id="IPR048949">
    <property type="entry name" value="WHD_PriA"/>
</dbReference>
<dbReference type="NCBIfam" id="NF004065">
    <property type="entry name" value="PRK05580.1-1"/>
    <property type="match status" value="1"/>
</dbReference>
<dbReference type="CDD" id="cd18804">
    <property type="entry name" value="SF2_C_priA"/>
    <property type="match status" value="1"/>
</dbReference>
<dbReference type="GO" id="GO:0043138">
    <property type="term" value="F:3'-5' DNA helicase activity"/>
    <property type="evidence" value="ECO:0007669"/>
    <property type="project" value="UniProtKB-EC"/>
</dbReference>
<dbReference type="InterPro" id="IPR014001">
    <property type="entry name" value="Helicase_ATP-bd"/>
</dbReference>
<dbReference type="FunFam" id="3.40.1440.60:FF:000001">
    <property type="entry name" value="Primosomal protein N"/>
    <property type="match status" value="1"/>
</dbReference>
<dbReference type="EC" id="5.6.2.4" evidence="12"/>
<dbReference type="InterPro" id="IPR041222">
    <property type="entry name" value="PriA_3primeBD"/>
</dbReference>
<keyword evidence="7 12" id="KW-0862">Zinc</keyword>
<comment type="function">
    <text evidence="12">Initiates the restart of stalled replication forks, which reloads the replicative helicase on sites other than the origin of replication. Recognizes and binds to abandoned replication forks and remodels them to uncover a helicase loading site. Promotes assembly of the primosome at these replication forks.</text>
</comment>
<dbReference type="AlphaFoldDB" id="A0A249DYF0"/>
<keyword evidence="10 12" id="KW-0413">Isomerase</keyword>
<protein>
    <recommendedName>
        <fullName evidence="12">Replication restart protein PriA</fullName>
    </recommendedName>
    <alternativeName>
        <fullName evidence="12">ATP-dependent DNA helicase PriA</fullName>
        <ecNumber evidence="12">5.6.2.4</ecNumber>
    </alternativeName>
    <alternativeName>
        <fullName evidence="12">DNA 3'-5' helicase PriA</fullName>
    </alternativeName>
</protein>
<evidence type="ECO:0000256" key="6">
    <source>
        <dbReference type="ARBA" id="ARBA00022806"/>
    </source>
</evidence>
<dbReference type="Pfam" id="PF00270">
    <property type="entry name" value="DEAD"/>
    <property type="match status" value="1"/>
</dbReference>
<name>A0A249DYF0_9ENTR</name>
<evidence type="ECO:0000313" key="13">
    <source>
        <dbReference type="EMBL" id="ASX26461.1"/>
    </source>
</evidence>
<feature type="binding site" evidence="12">
    <location>
        <position position="441"/>
    </location>
    <ligand>
        <name>Zn(2+)</name>
        <dbReference type="ChEBI" id="CHEBI:29105"/>
        <label>1</label>
    </ligand>
</feature>
<comment type="cofactor">
    <cofactor evidence="12">
        <name>Zn(2+)</name>
        <dbReference type="ChEBI" id="CHEBI:29105"/>
    </cofactor>
    <text evidence="12">Binds 2 zinc ions per subunit.</text>
</comment>
<keyword evidence="4 12" id="KW-0547">Nucleotide-binding</keyword>
<dbReference type="Proteomes" id="UP000216438">
    <property type="component" value="Chromosome"/>
</dbReference>